<organism evidence="1 2">
    <name type="scientific">Rhabditophanes sp. KR3021</name>
    <dbReference type="NCBI Taxonomy" id="114890"/>
    <lineage>
        <taxon>Eukaryota</taxon>
        <taxon>Metazoa</taxon>
        <taxon>Ecdysozoa</taxon>
        <taxon>Nematoda</taxon>
        <taxon>Chromadorea</taxon>
        <taxon>Rhabditida</taxon>
        <taxon>Tylenchina</taxon>
        <taxon>Panagrolaimomorpha</taxon>
        <taxon>Strongyloidoidea</taxon>
        <taxon>Alloionematidae</taxon>
        <taxon>Rhabditophanes</taxon>
    </lineage>
</organism>
<evidence type="ECO:0000313" key="1">
    <source>
        <dbReference type="Proteomes" id="UP000095286"/>
    </source>
</evidence>
<dbReference type="WBParaSite" id="RSKR_0000220700.1">
    <property type="protein sequence ID" value="RSKR_0000220700.1"/>
    <property type="gene ID" value="RSKR_0000220700"/>
</dbReference>
<sequence>MSLMNYYDHVLYQCACGAFDKFSKLFFCSECKKLACISCCNDAVDTSFCPSCFESTPVGKNEGIRKNFCQNCRLCPICFSTLSLKNTEQDTCFYKCSHCFWTTRESKLQDKTNHQNFCAYKNTDMEKEVGEIEKYLQDLVAFEKPTQRLNQTKKSKVLPNNKYQLGSAYEKKLHLQRNDEGAKLKLPTVKATSDIEEISSSYFTEDIQYKILPSLDQKIAQLNLGKGELEPISIQNTCKKVYRCAADHLLCKLEYSPSTIKFKLFHTAWTILPELKVVLTEQPAVIGTMSHSMFVVKNNHNYKMRLQLTPMKQEGTYVECLDEQVEFTLEAREEKLDYDDGFLNTPTRINDASPLTFRKGCRAGLRFKVRPVVACEVNWLCVLLKFLIAPRREEEQDEEWCSVMVKINTGSSVLLTPS</sequence>
<name>A0AC35TMW3_9BILA</name>
<proteinExistence type="predicted"/>
<evidence type="ECO:0000313" key="2">
    <source>
        <dbReference type="WBParaSite" id="RSKR_0000220700.1"/>
    </source>
</evidence>
<reference evidence="2" key="1">
    <citation type="submission" date="2016-11" db="UniProtKB">
        <authorList>
            <consortium name="WormBaseParasite"/>
        </authorList>
    </citation>
    <scope>IDENTIFICATION</scope>
    <source>
        <strain evidence="2">KR3021</strain>
    </source>
</reference>
<accession>A0AC35TMW3</accession>
<dbReference type="Proteomes" id="UP000095286">
    <property type="component" value="Unplaced"/>
</dbReference>
<protein>
    <submittedName>
        <fullName evidence="2">Dynactin subunit 4</fullName>
    </submittedName>
</protein>